<protein>
    <recommendedName>
        <fullName evidence="3">DUF494 family protein</fullName>
    </recommendedName>
</protein>
<dbReference type="AlphaFoldDB" id="A0A0S7WJ17"/>
<name>A0A0S7WJ17_UNCT6</name>
<dbReference type="Proteomes" id="UP000051124">
    <property type="component" value="Unassembled WGS sequence"/>
</dbReference>
<evidence type="ECO:0008006" key="3">
    <source>
        <dbReference type="Google" id="ProtNLM"/>
    </source>
</evidence>
<dbReference type="EMBL" id="LIZT01000037">
    <property type="protein sequence ID" value="KPJ49897.1"/>
    <property type="molecule type" value="Genomic_DNA"/>
</dbReference>
<sequence>MADVLDLLAFIAENMGKGEAIDRIKETLLQKGYTENEINVAFHYLLFSSRAHQGEHESPARTRILHPVEQTLVSPEAYGHLLKLRMLNIIDDVQLERIIEEALLVAEDVVRIEEVKRAAYKVLFHPKEADHPLLLPGKDEGNLPIH</sequence>
<organism evidence="1 2">
    <name type="scientific">candidate division TA06 bacterium DG_26</name>
    <dbReference type="NCBI Taxonomy" id="1703771"/>
    <lineage>
        <taxon>Bacteria</taxon>
        <taxon>Bacteria division TA06</taxon>
    </lineage>
</organism>
<proteinExistence type="predicted"/>
<dbReference type="InterPro" id="IPR007456">
    <property type="entry name" value="Smg"/>
</dbReference>
<evidence type="ECO:0000313" key="2">
    <source>
        <dbReference type="Proteomes" id="UP000051124"/>
    </source>
</evidence>
<comment type="caution">
    <text evidence="1">The sequence shown here is derived from an EMBL/GenBank/DDBJ whole genome shotgun (WGS) entry which is preliminary data.</text>
</comment>
<accession>A0A0S7WJ17</accession>
<reference evidence="1 2" key="1">
    <citation type="journal article" date="2015" name="Microbiome">
        <title>Genomic resolution of linkages in carbon, nitrogen, and sulfur cycling among widespread estuary sediment bacteria.</title>
        <authorList>
            <person name="Baker B.J."/>
            <person name="Lazar C.S."/>
            <person name="Teske A.P."/>
            <person name="Dick G.J."/>
        </authorList>
    </citation>
    <scope>NUCLEOTIDE SEQUENCE [LARGE SCALE GENOMIC DNA]</scope>
    <source>
        <strain evidence="1">DG_26</strain>
    </source>
</reference>
<evidence type="ECO:0000313" key="1">
    <source>
        <dbReference type="EMBL" id="KPJ49897.1"/>
    </source>
</evidence>
<dbReference type="Pfam" id="PF04361">
    <property type="entry name" value="DUF494"/>
    <property type="match status" value="1"/>
</dbReference>
<gene>
    <name evidence="1" type="ORF">AMJ40_04450</name>
</gene>